<evidence type="ECO:0000313" key="7">
    <source>
        <dbReference type="Proteomes" id="UP000298061"/>
    </source>
</evidence>
<dbReference type="GO" id="GO:0005634">
    <property type="term" value="C:nucleus"/>
    <property type="evidence" value="ECO:0007669"/>
    <property type="project" value="TreeGrafter"/>
</dbReference>
<dbReference type="AlphaFoldDB" id="A0A4Y9ZEJ9"/>
<sequence length="136" mass="14927">DGSGSTTFFIYVIGGYYPPNHHLVTGNDPLGSFEALWELAELLGQVKPPTATKEEIAKSGLEVLHAADLAEYEKDNRVSSNCVDRCLICLEDYVPEDELRLLTCRHGFHKGCVDQWLETGRNNCPACRSQGVATAA</sequence>
<keyword evidence="7" id="KW-1185">Reference proteome</keyword>
<dbReference type="SUPFAM" id="SSF57850">
    <property type="entry name" value="RING/U-box"/>
    <property type="match status" value="1"/>
</dbReference>
<keyword evidence="2 4" id="KW-0863">Zinc-finger</keyword>
<dbReference type="STRING" id="135208.A0A4Y9ZEJ9"/>
<dbReference type="PANTHER" id="PTHR45931:SF3">
    <property type="entry name" value="RING ZINC FINGER-CONTAINING PROTEIN"/>
    <property type="match status" value="1"/>
</dbReference>
<comment type="caution">
    <text evidence="6">The sequence shown here is derived from an EMBL/GenBank/DDBJ whole genome shotgun (WGS) entry which is preliminary data.</text>
</comment>
<dbReference type="Proteomes" id="UP000298061">
    <property type="component" value="Unassembled WGS sequence"/>
</dbReference>
<dbReference type="EMBL" id="SFCI01003460">
    <property type="protein sequence ID" value="TFY73022.1"/>
    <property type="molecule type" value="Genomic_DNA"/>
</dbReference>
<dbReference type="PROSITE" id="PS50089">
    <property type="entry name" value="ZF_RING_2"/>
    <property type="match status" value="1"/>
</dbReference>
<evidence type="ECO:0000256" key="2">
    <source>
        <dbReference type="ARBA" id="ARBA00022771"/>
    </source>
</evidence>
<dbReference type="GO" id="GO:0006511">
    <property type="term" value="P:ubiquitin-dependent protein catabolic process"/>
    <property type="evidence" value="ECO:0007669"/>
    <property type="project" value="TreeGrafter"/>
</dbReference>
<dbReference type="SMART" id="SM00184">
    <property type="entry name" value="RING"/>
    <property type="match status" value="1"/>
</dbReference>
<evidence type="ECO:0000259" key="5">
    <source>
        <dbReference type="PROSITE" id="PS50089"/>
    </source>
</evidence>
<evidence type="ECO:0000256" key="1">
    <source>
        <dbReference type="ARBA" id="ARBA00022723"/>
    </source>
</evidence>
<dbReference type="InterPro" id="IPR051834">
    <property type="entry name" value="RING_finger_E3_ligase"/>
</dbReference>
<dbReference type="InterPro" id="IPR001841">
    <property type="entry name" value="Znf_RING"/>
</dbReference>
<dbReference type="Pfam" id="PF13639">
    <property type="entry name" value="zf-RING_2"/>
    <property type="match status" value="1"/>
</dbReference>
<feature type="domain" description="RING-type" evidence="5">
    <location>
        <begin position="86"/>
        <end position="128"/>
    </location>
</feature>
<organism evidence="6 7">
    <name type="scientific">Hericium alpestre</name>
    <dbReference type="NCBI Taxonomy" id="135208"/>
    <lineage>
        <taxon>Eukaryota</taxon>
        <taxon>Fungi</taxon>
        <taxon>Dikarya</taxon>
        <taxon>Basidiomycota</taxon>
        <taxon>Agaricomycotina</taxon>
        <taxon>Agaricomycetes</taxon>
        <taxon>Russulales</taxon>
        <taxon>Hericiaceae</taxon>
        <taxon>Hericium</taxon>
    </lineage>
</organism>
<keyword evidence="1" id="KW-0479">Metal-binding</keyword>
<name>A0A4Y9ZEJ9_9AGAM</name>
<protein>
    <recommendedName>
        <fullName evidence="5">RING-type domain-containing protein</fullName>
    </recommendedName>
</protein>
<reference evidence="6 7" key="1">
    <citation type="submission" date="2019-02" db="EMBL/GenBank/DDBJ databases">
        <title>Genome sequencing of the rare red list fungi Hericium alpestre (H. flagellum).</title>
        <authorList>
            <person name="Buettner E."/>
            <person name="Kellner H."/>
        </authorList>
    </citation>
    <scope>NUCLEOTIDE SEQUENCE [LARGE SCALE GENOMIC DNA]</scope>
    <source>
        <strain evidence="6 7">DSM 108284</strain>
    </source>
</reference>
<evidence type="ECO:0000313" key="6">
    <source>
        <dbReference type="EMBL" id="TFY73022.1"/>
    </source>
</evidence>
<dbReference type="InterPro" id="IPR013083">
    <property type="entry name" value="Znf_RING/FYVE/PHD"/>
</dbReference>
<gene>
    <name evidence="6" type="ORF">EWM64_g10989</name>
</gene>
<evidence type="ECO:0000256" key="4">
    <source>
        <dbReference type="PROSITE-ProRule" id="PRU00175"/>
    </source>
</evidence>
<dbReference type="Gene3D" id="3.30.40.10">
    <property type="entry name" value="Zinc/RING finger domain, C3HC4 (zinc finger)"/>
    <property type="match status" value="1"/>
</dbReference>
<evidence type="ECO:0000256" key="3">
    <source>
        <dbReference type="ARBA" id="ARBA00022833"/>
    </source>
</evidence>
<dbReference type="GO" id="GO:0008270">
    <property type="term" value="F:zinc ion binding"/>
    <property type="evidence" value="ECO:0007669"/>
    <property type="project" value="UniProtKB-KW"/>
</dbReference>
<dbReference type="GO" id="GO:0061630">
    <property type="term" value="F:ubiquitin protein ligase activity"/>
    <property type="evidence" value="ECO:0007669"/>
    <property type="project" value="TreeGrafter"/>
</dbReference>
<dbReference type="OrthoDB" id="8062037at2759"/>
<feature type="non-terminal residue" evidence="6">
    <location>
        <position position="1"/>
    </location>
</feature>
<dbReference type="PANTHER" id="PTHR45931">
    <property type="entry name" value="SI:CH211-59O9.10"/>
    <property type="match status" value="1"/>
</dbReference>
<dbReference type="FunFam" id="3.30.40.10:FF:000728">
    <property type="entry name" value="Unplaced genomic scaffold supercont1.4, whole genome shotgun sequence"/>
    <property type="match status" value="1"/>
</dbReference>
<proteinExistence type="predicted"/>
<keyword evidence="3" id="KW-0862">Zinc</keyword>
<accession>A0A4Y9ZEJ9</accession>